<evidence type="ECO:0000256" key="1">
    <source>
        <dbReference type="SAM" id="MobiDB-lite"/>
    </source>
</evidence>
<feature type="region of interest" description="Disordered" evidence="1">
    <location>
        <begin position="27"/>
        <end position="76"/>
    </location>
</feature>
<proteinExistence type="predicted"/>
<evidence type="ECO:0000313" key="2">
    <source>
        <dbReference type="EMBL" id="CAG6502604.1"/>
    </source>
</evidence>
<name>A0A8D8GDE5_CULPI</name>
<accession>A0A8D8GDE5</accession>
<feature type="compositionally biased region" description="Basic residues" evidence="1">
    <location>
        <begin position="45"/>
        <end position="62"/>
    </location>
</feature>
<dbReference type="EMBL" id="HBUE01145218">
    <property type="protein sequence ID" value="CAG6502604.1"/>
    <property type="molecule type" value="Transcribed_RNA"/>
</dbReference>
<protein>
    <submittedName>
        <fullName evidence="2">(northern house mosquito) hypothetical protein</fullName>
    </submittedName>
</protein>
<feature type="compositionally biased region" description="Polar residues" evidence="1">
    <location>
        <begin position="65"/>
        <end position="76"/>
    </location>
</feature>
<sequence length="129" mass="14974">MLRPVASGTVTTTTTSIRRAPRSLIRVRRRRPASLPSPTTNLTLRPRHLRRDRRRHRPRKVRNTILPSKSTPRRNVTWSTRCSMLKRIMNFASPSAHCQSAILAARLLRRKPNMSTYTADRSKIRPPRC</sequence>
<dbReference type="EMBL" id="HBUE01250069">
    <property type="protein sequence ID" value="CAG6553844.1"/>
    <property type="molecule type" value="Transcribed_RNA"/>
</dbReference>
<dbReference type="AlphaFoldDB" id="A0A8D8GDE5"/>
<reference evidence="2" key="1">
    <citation type="submission" date="2021-05" db="EMBL/GenBank/DDBJ databases">
        <authorList>
            <person name="Alioto T."/>
            <person name="Alioto T."/>
            <person name="Gomez Garrido J."/>
        </authorList>
    </citation>
    <scope>NUCLEOTIDE SEQUENCE</scope>
</reference>
<organism evidence="2">
    <name type="scientific">Culex pipiens</name>
    <name type="common">House mosquito</name>
    <dbReference type="NCBI Taxonomy" id="7175"/>
    <lineage>
        <taxon>Eukaryota</taxon>
        <taxon>Metazoa</taxon>
        <taxon>Ecdysozoa</taxon>
        <taxon>Arthropoda</taxon>
        <taxon>Hexapoda</taxon>
        <taxon>Insecta</taxon>
        <taxon>Pterygota</taxon>
        <taxon>Neoptera</taxon>
        <taxon>Endopterygota</taxon>
        <taxon>Diptera</taxon>
        <taxon>Nematocera</taxon>
        <taxon>Culicoidea</taxon>
        <taxon>Culicidae</taxon>
        <taxon>Culicinae</taxon>
        <taxon>Culicini</taxon>
        <taxon>Culex</taxon>
        <taxon>Culex</taxon>
    </lineage>
</organism>